<proteinExistence type="predicted"/>
<comment type="caution">
    <text evidence="1">The sequence shown here is derived from an EMBL/GenBank/DDBJ whole genome shotgun (WGS) entry which is preliminary data.</text>
</comment>
<gene>
    <name evidence="1" type="ORF">HDG40_007390</name>
</gene>
<keyword evidence="2" id="KW-1185">Reference proteome</keyword>
<reference evidence="1 2" key="1">
    <citation type="submission" date="2020-08" db="EMBL/GenBank/DDBJ databases">
        <title>Genomic Encyclopedia of Type Strains, Phase IV (KMG-V): Genome sequencing to study the core and pangenomes of soil and plant-associated prokaryotes.</title>
        <authorList>
            <person name="Whitman W."/>
        </authorList>
    </citation>
    <scope>NUCLEOTIDE SEQUENCE [LARGE SCALE GENOMIC DNA]</scope>
    <source>
        <strain evidence="1 2">JPY158</strain>
    </source>
</reference>
<organism evidence="1 2">
    <name type="scientific">Paraburkholderia atlantica</name>
    <dbReference type="NCBI Taxonomy" id="2654982"/>
    <lineage>
        <taxon>Bacteria</taxon>
        <taxon>Pseudomonadati</taxon>
        <taxon>Pseudomonadota</taxon>
        <taxon>Betaproteobacteria</taxon>
        <taxon>Burkholderiales</taxon>
        <taxon>Burkholderiaceae</taxon>
        <taxon>Paraburkholderia</taxon>
    </lineage>
</organism>
<name>A0A7W8QEW3_PARAM</name>
<accession>A0A7W8QEW3</accession>
<evidence type="ECO:0000313" key="1">
    <source>
        <dbReference type="EMBL" id="MBB5429193.1"/>
    </source>
</evidence>
<dbReference type="EMBL" id="JACHDD010000021">
    <property type="protein sequence ID" value="MBB5429193.1"/>
    <property type="molecule type" value="Genomic_DNA"/>
</dbReference>
<dbReference type="Proteomes" id="UP000592780">
    <property type="component" value="Unassembled WGS sequence"/>
</dbReference>
<sequence length="32" mass="3815">MFAHDKFLTVPWNQGVFEVANHTRDDIERELV</sequence>
<protein>
    <submittedName>
        <fullName evidence="1">Uncharacterized protein</fullName>
    </submittedName>
</protein>
<dbReference type="AlphaFoldDB" id="A0A7W8QEW3"/>
<evidence type="ECO:0000313" key="2">
    <source>
        <dbReference type="Proteomes" id="UP000592780"/>
    </source>
</evidence>